<evidence type="ECO:0000313" key="2">
    <source>
        <dbReference type="Proteomes" id="UP000637061"/>
    </source>
</evidence>
<sequence length="152" mass="17233">MVRDLYTATSRGLVMARYEVVAGEKSTDPLVDMRGYKGVHLCKVSDLSAWAEMQYEKNSPTEQWVNGKAITRPEDLKLGQSYWQGDHQVSVITGLILGDDGEIQVRTRELMSDGDQSKNGHFIFGKEFLSKRTIKANFEVKVLDTWNPSIFE</sequence>
<dbReference type="RefSeq" id="WP_198747700.1">
    <property type="nucleotide sequence ID" value="NZ_JAEHTE010000023.1"/>
</dbReference>
<protein>
    <submittedName>
        <fullName evidence="1">Uncharacterized protein</fullName>
    </submittedName>
</protein>
<dbReference type="EMBL" id="JAEHTE010000023">
    <property type="protein sequence ID" value="MBI6885772.1"/>
    <property type="molecule type" value="Genomic_DNA"/>
</dbReference>
<comment type="caution">
    <text evidence="1">The sequence shown here is derived from an EMBL/GenBank/DDBJ whole genome shotgun (WGS) entry which is preliminary data.</text>
</comment>
<dbReference type="Proteomes" id="UP000637061">
    <property type="component" value="Unassembled WGS sequence"/>
</dbReference>
<organism evidence="1 2">
    <name type="scientific">Pseudomonas putida</name>
    <name type="common">Arthrobacter siderocapsulatus</name>
    <dbReference type="NCBI Taxonomy" id="303"/>
    <lineage>
        <taxon>Bacteria</taxon>
        <taxon>Pseudomonadati</taxon>
        <taxon>Pseudomonadota</taxon>
        <taxon>Gammaproteobacteria</taxon>
        <taxon>Pseudomonadales</taxon>
        <taxon>Pseudomonadaceae</taxon>
        <taxon>Pseudomonas</taxon>
    </lineage>
</organism>
<dbReference type="AlphaFoldDB" id="A0A8I1JJ77"/>
<evidence type="ECO:0000313" key="1">
    <source>
        <dbReference type="EMBL" id="MBI6885772.1"/>
    </source>
</evidence>
<reference evidence="1" key="1">
    <citation type="submission" date="2020-12" db="EMBL/GenBank/DDBJ databases">
        <title>Enhanced detection system for hospital associated transmission using whole genome sequencing surveillance.</title>
        <authorList>
            <person name="Harrison L.H."/>
            <person name="Van Tyne D."/>
            <person name="Marsh J.W."/>
            <person name="Griffith M.P."/>
            <person name="Snyder D.J."/>
            <person name="Cooper V.S."/>
            <person name="Mustapha M."/>
        </authorList>
    </citation>
    <scope>NUCLEOTIDE SEQUENCE</scope>
    <source>
        <strain evidence="1">PSB00042</strain>
    </source>
</reference>
<accession>A0A8I1JJ77</accession>
<proteinExistence type="predicted"/>
<gene>
    <name evidence="1" type="ORF">JEU22_17845</name>
</gene>
<name>A0A8I1JJ77_PSEPU</name>